<dbReference type="SUPFAM" id="SSF46785">
    <property type="entry name" value="Winged helix' DNA-binding domain"/>
    <property type="match status" value="1"/>
</dbReference>
<dbReference type="InterPro" id="IPR050679">
    <property type="entry name" value="Bact_HTH_transcr_reg"/>
</dbReference>
<evidence type="ECO:0000256" key="2">
    <source>
        <dbReference type="ARBA" id="ARBA00023125"/>
    </source>
</evidence>
<evidence type="ECO:0000256" key="1">
    <source>
        <dbReference type="ARBA" id="ARBA00023015"/>
    </source>
</evidence>
<comment type="caution">
    <text evidence="5">The sequence shown here is derived from an EMBL/GenBank/DDBJ whole genome shotgun (WGS) entry which is preliminary data.</text>
</comment>
<evidence type="ECO:0000256" key="3">
    <source>
        <dbReference type="ARBA" id="ARBA00023163"/>
    </source>
</evidence>
<evidence type="ECO:0000313" key="5">
    <source>
        <dbReference type="EMBL" id="NMO76839.1"/>
    </source>
</evidence>
<keyword evidence="6" id="KW-1185">Reference proteome</keyword>
<dbReference type="InterPro" id="IPR011663">
    <property type="entry name" value="UTRA"/>
</dbReference>
<dbReference type="FunFam" id="1.10.10.10:FF:000079">
    <property type="entry name" value="GntR family transcriptional regulator"/>
    <property type="match status" value="1"/>
</dbReference>
<evidence type="ECO:0000313" key="6">
    <source>
        <dbReference type="Proteomes" id="UP000588491"/>
    </source>
</evidence>
<dbReference type="Gene3D" id="3.40.1410.10">
    <property type="entry name" value="Chorismate lyase-like"/>
    <property type="match status" value="1"/>
</dbReference>
<reference evidence="5 6" key="1">
    <citation type="submission" date="2020-04" db="EMBL/GenBank/DDBJ databases">
        <title>Bacillus sp. UniB3 isolated from commercial digestive syrup.</title>
        <authorList>
            <person name="Thorat V."/>
            <person name="Kirdat K."/>
            <person name="Tiwarekar B."/>
            <person name="Yadav A."/>
        </authorList>
    </citation>
    <scope>NUCLEOTIDE SEQUENCE [LARGE SCALE GENOMIC DNA]</scope>
    <source>
        <strain evidence="5 6">UniB3</strain>
    </source>
</reference>
<keyword evidence="1" id="KW-0805">Transcription regulation</keyword>
<dbReference type="CDD" id="cd07377">
    <property type="entry name" value="WHTH_GntR"/>
    <property type="match status" value="1"/>
</dbReference>
<dbReference type="Proteomes" id="UP000588491">
    <property type="component" value="Unassembled WGS sequence"/>
</dbReference>
<dbReference type="GO" id="GO:0003677">
    <property type="term" value="F:DNA binding"/>
    <property type="evidence" value="ECO:0007669"/>
    <property type="project" value="UniProtKB-KW"/>
</dbReference>
<dbReference type="InterPro" id="IPR036388">
    <property type="entry name" value="WH-like_DNA-bd_sf"/>
</dbReference>
<gene>
    <name evidence="5" type="ORF">HHU08_07525</name>
</gene>
<keyword evidence="3" id="KW-0804">Transcription</keyword>
<dbReference type="GO" id="GO:0003700">
    <property type="term" value="F:DNA-binding transcription factor activity"/>
    <property type="evidence" value="ECO:0007669"/>
    <property type="project" value="InterPro"/>
</dbReference>
<dbReference type="Gene3D" id="1.10.10.10">
    <property type="entry name" value="Winged helix-like DNA-binding domain superfamily/Winged helix DNA-binding domain"/>
    <property type="match status" value="1"/>
</dbReference>
<feature type="domain" description="HTH gntR-type" evidence="4">
    <location>
        <begin position="8"/>
        <end position="74"/>
    </location>
</feature>
<accession>A0A7Y0K7Z9</accession>
<dbReference type="AlphaFoldDB" id="A0A7Y0K7Z9"/>
<name>A0A7Y0K7Z9_9BACI</name>
<dbReference type="Pfam" id="PF00392">
    <property type="entry name" value="GntR"/>
    <property type="match status" value="1"/>
</dbReference>
<organism evidence="5 6">
    <name type="scientific">Niallia alba</name>
    <dbReference type="NCBI Taxonomy" id="2729105"/>
    <lineage>
        <taxon>Bacteria</taxon>
        <taxon>Bacillati</taxon>
        <taxon>Bacillota</taxon>
        <taxon>Bacilli</taxon>
        <taxon>Bacillales</taxon>
        <taxon>Bacillaceae</taxon>
        <taxon>Niallia</taxon>
    </lineage>
</organism>
<protein>
    <submittedName>
        <fullName evidence="5">GntR family transcriptional regulator</fullName>
    </submittedName>
</protein>
<dbReference type="GO" id="GO:0045892">
    <property type="term" value="P:negative regulation of DNA-templated transcription"/>
    <property type="evidence" value="ECO:0007669"/>
    <property type="project" value="TreeGrafter"/>
</dbReference>
<dbReference type="SMART" id="SM00345">
    <property type="entry name" value="HTH_GNTR"/>
    <property type="match status" value="1"/>
</dbReference>
<proteinExistence type="predicted"/>
<dbReference type="InterPro" id="IPR028978">
    <property type="entry name" value="Chorismate_lyase_/UTRA_dom_sf"/>
</dbReference>
<dbReference type="PANTHER" id="PTHR44846:SF1">
    <property type="entry name" value="MANNOSYL-D-GLYCERATE TRANSPORT_METABOLISM SYSTEM REPRESSOR MNGR-RELATED"/>
    <property type="match status" value="1"/>
</dbReference>
<dbReference type="Pfam" id="PF07702">
    <property type="entry name" value="UTRA"/>
    <property type="match status" value="1"/>
</dbReference>
<dbReference type="InterPro" id="IPR000524">
    <property type="entry name" value="Tscrpt_reg_HTH_GntR"/>
</dbReference>
<dbReference type="EMBL" id="JABBPK010000001">
    <property type="protein sequence ID" value="NMO76839.1"/>
    <property type="molecule type" value="Genomic_DNA"/>
</dbReference>
<dbReference type="RefSeq" id="WP_169188156.1">
    <property type="nucleotide sequence ID" value="NZ_JABBPK010000001.1"/>
</dbReference>
<dbReference type="PROSITE" id="PS50949">
    <property type="entry name" value="HTH_GNTR"/>
    <property type="match status" value="1"/>
</dbReference>
<dbReference type="PANTHER" id="PTHR44846">
    <property type="entry name" value="MANNOSYL-D-GLYCERATE TRANSPORT/METABOLISM SYSTEM REPRESSOR MNGR-RELATED"/>
    <property type="match status" value="1"/>
</dbReference>
<dbReference type="SMART" id="SM00866">
    <property type="entry name" value="UTRA"/>
    <property type="match status" value="1"/>
</dbReference>
<dbReference type="InterPro" id="IPR036390">
    <property type="entry name" value="WH_DNA-bd_sf"/>
</dbReference>
<keyword evidence="2" id="KW-0238">DNA-binding</keyword>
<evidence type="ECO:0000259" key="4">
    <source>
        <dbReference type="PROSITE" id="PS50949"/>
    </source>
</evidence>
<dbReference type="SUPFAM" id="SSF64288">
    <property type="entry name" value="Chorismate lyase-like"/>
    <property type="match status" value="1"/>
</dbReference>
<dbReference type="PRINTS" id="PR00035">
    <property type="entry name" value="HTHGNTR"/>
</dbReference>
<sequence length="241" mass="27431">MIIKDSHIPIYYQLEMEIKEIIKELKPGDPISSEREFSEKYGISRMTVRQAINNLVAEGVLVRQRGKGTFVAAPKVEQELSGLTGFSEDMRSRGLTPKTKILDFKTIPCSRGIATKLKIEEGELVYEVSRLRIADEIPMALETSYLPTALVKELQEETLHGSIYEYVEQNLHLKISHATQTIESTLSQKNESTSLGIKDGAPVLLMERFSYLENGTPFEYVKSIYRGDRYKFVIDMKRSES</sequence>